<dbReference type="Gene3D" id="1.10.10.10">
    <property type="entry name" value="Winged helix-like DNA-binding domain superfamily/Winged helix DNA-binding domain"/>
    <property type="match status" value="1"/>
</dbReference>
<dbReference type="Proteomes" id="UP000193404">
    <property type="component" value="Chromosome"/>
</dbReference>
<dbReference type="Pfam" id="PF13412">
    <property type="entry name" value="HTH_24"/>
    <property type="match status" value="1"/>
</dbReference>
<dbReference type="GeneID" id="41591762"/>
<feature type="domain" description="TRASH" evidence="1">
    <location>
        <begin position="129"/>
        <end position="165"/>
    </location>
</feature>
<dbReference type="OrthoDB" id="33200at2157"/>
<dbReference type="EMBL" id="CP020477">
    <property type="protein sequence ID" value="ARM76756.1"/>
    <property type="molecule type" value="Genomic_DNA"/>
</dbReference>
<dbReference type="AlphaFoldDB" id="A0A1W6K2K9"/>
<dbReference type="GO" id="GO:0043565">
    <property type="term" value="F:sequence-specific DNA binding"/>
    <property type="evidence" value="ECO:0007669"/>
    <property type="project" value="InterPro"/>
</dbReference>
<dbReference type="STRING" id="282676.B6F84_12520"/>
<dbReference type="InterPro" id="IPR011991">
    <property type="entry name" value="ArsR-like_HTH"/>
</dbReference>
<reference evidence="2 3" key="1">
    <citation type="submission" date="2017-03" db="EMBL/GenBank/DDBJ databases">
        <title>Sulfur activation and transportation mechanism of thermophilic Archaea Acidianus manzaensis YN-25.</title>
        <authorList>
            <person name="Ma Y."/>
            <person name="Yang Y."/>
            <person name="Xia J."/>
        </authorList>
    </citation>
    <scope>NUCLEOTIDE SEQUENCE [LARGE SCALE GENOMIC DNA]</scope>
    <source>
        <strain evidence="2 3">YN-25</strain>
    </source>
</reference>
<protein>
    <recommendedName>
        <fullName evidence="1">TRASH domain-containing protein</fullName>
    </recommendedName>
</protein>
<sequence>MNKETNEIRLSEIEYKILQILKTDARTPASQIAKQLGISRVTVSRAIESLKNKGIKFSVNFVEKDLVGIITSDSCLSEECFKTITGDYVSLVRADSVEELEKSLENHNIKNIIIAHHLGKRIVKSALYCDYCGGKIESEPIIYKRGKKIYYTCCKACLDGLKRKIDFNIKNK</sequence>
<dbReference type="InterPro" id="IPR011017">
    <property type="entry name" value="TRASH_dom"/>
</dbReference>
<dbReference type="KEGG" id="aman:B6F84_12520"/>
<dbReference type="CDD" id="cd00090">
    <property type="entry name" value="HTH_ARSR"/>
    <property type="match status" value="1"/>
</dbReference>
<organism evidence="2 3">
    <name type="scientific">Acidianus manzaensis</name>
    <dbReference type="NCBI Taxonomy" id="282676"/>
    <lineage>
        <taxon>Archaea</taxon>
        <taxon>Thermoproteota</taxon>
        <taxon>Thermoprotei</taxon>
        <taxon>Sulfolobales</taxon>
        <taxon>Sulfolobaceae</taxon>
        <taxon>Acidianus</taxon>
    </lineage>
</organism>
<dbReference type="RefSeq" id="WP_148692551.1">
    <property type="nucleotide sequence ID" value="NZ_CP020477.1"/>
</dbReference>
<gene>
    <name evidence="2" type="ORF">B6F84_12520</name>
</gene>
<dbReference type="InterPro" id="IPR013603">
    <property type="entry name" value="TRASH_TR_C_prok"/>
</dbReference>
<dbReference type="InterPro" id="IPR036390">
    <property type="entry name" value="WH_DNA-bd_sf"/>
</dbReference>
<proteinExistence type="predicted"/>
<dbReference type="PRINTS" id="PR00033">
    <property type="entry name" value="HTHASNC"/>
</dbReference>
<dbReference type="SMART" id="SM00746">
    <property type="entry name" value="TRASH"/>
    <property type="match status" value="1"/>
</dbReference>
<keyword evidence="3" id="KW-1185">Reference proteome</keyword>
<evidence type="ECO:0000313" key="3">
    <source>
        <dbReference type="Proteomes" id="UP000193404"/>
    </source>
</evidence>
<dbReference type="SUPFAM" id="SSF46785">
    <property type="entry name" value="Winged helix' DNA-binding domain"/>
    <property type="match status" value="1"/>
</dbReference>
<evidence type="ECO:0000313" key="2">
    <source>
        <dbReference type="EMBL" id="ARM76756.1"/>
    </source>
</evidence>
<dbReference type="InterPro" id="IPR036388">
    <property type="entry name" value="WH-like_DNA-bd_sf"/>
</dbReference>
<name>A0A1W6K2K9_9CREN</name>
<accession>A0A1W6K2K9</accession>
<dbReference type="Pfam" id="PF08394">
    <property type="entry name" value="Arc_trans_TRASH"/>
    <property type="match status" value="1"/>
</dbReference>
<evidence type="ECO:0000259" key="1">
    <source>
        <dbReference type="SMART" id="SM00746"/>
    </source>
</evidence>
<dbReference type="InterPro" id="IPR000485">
    <property type="entry name" value="AsnC-type_HTH_dom"/>
</dbReference>